<sequence length="945" mass="109086">MDSFLKDTAASILASGRDLKEVTVILPNRRAGLFFIRQLGELIENPSWMPEVKTIEQVFTGLTGQVPADDLSLVFELYEVYCQLQPEPEDFDRFYFWGELILKDFNDIDQFMADAKTLYRNLSEIKSFESDLSYLTEEQIKLIEQFWKSFKSQEEKEKEKFLRFWQVLGDLYERFNAHLDVSGKYYSGKIYKNGVLQLDRMATPAKHHVFVGFNAFTITEEKLIKHFIKNFGAEIFWDVDAYYFNDQRQESGLFFRNYKKDPVFGPTFPDEIPSGIISKSKVISTYAVPLKINQANLVGHLLKHVKPSEALEETVVILPDETLLFPALHAIPENIQKLNVTMGYPIRNAPVYAFLDAVLDLQRFIKVRDGVTYFYHKPVIDLLSFTYLTDADRVFVNNLKTHISETNSLEIHEEVLTKGGGLFTLIFKRVEAASLFDYLGDLLSHLAEQLKDDTIQRSYLFQTYKLLNRMEENFTGSRLGELKTEFFLKLFRQLFREVKLPFDGEPLEGLQLMGVLESRNLDFKRVIICDVNEGSFPPGGSINSMIPFNLRRAFGLPVQEQNDAIYAYTFYRLLHRAEEVHLIYSTSANQGKAGEMSRFLQQMQVELDIEGPKVVMLEASLTPSREIVMEKTPAILETLNQYIVKSDPEIHRKKLSASGINTYLDCSLRFYFRYVAGLKEKEEVAAEVDAGVFGSILHRAIEFLYEVPEGKEFRKITSHELERIRLQVPLMVDKAIREFYHLDEGKAIQITGQMQIVREIFVNYIQAIIEYDMQNGDFSILGLEKEYHASIPVLIGGEIQPIGLYGLIDRVDEHQGIVRLLDYKTGKDNKNLESIGSLTERENKKRNKAGLQTMLYAYLYQFSNPTNRKPLKPGLFNVKEIFKDNFSPFLRMNKSEVENYFDHQEEFEAGLSTLLGEIFDPEVPFVQTDDTAKCSYCAYKEMCGR</sequence>
<dbReference type="eggNOG" id="COG3893">
    <property type="taxonomic scope" value="Bacteria"/>
</dbReference>
<protein>
    <recommendedName>
        <fullName evidence="1">PD-(D/E)XK endonuclease-like domain-containing protein</fullName>
    </recommendedName>
</protein>
<dbReference type="Gene3D" id="3.90.320.10">
    <property type="match status" value="1"/>
</dbReference>
<dbReference type="InterPro" id="IPR011335">
    <property type="entry name" value="Restrct_endonuc-II-like"/>
</dbReference>
<gene>
    <name evidence="2" type="ORF">A33Q_0024</name>
</gene>
<dbReference type="OrthoDB" id="9762792at2"/>
<dbReference type="Pfam" id="PF12705">
    <property type="entry name" value="PDDEXK_1"/>
    <property type="match status" value="1"/>
</dbReference>
<accession>S2DTJ4</accession>
<dbReference type="InterPro" id="IPR038726">
    <property type="entry name" value="PDDEXK_AddAB-type"/>
</dbReference>
<dbReference type="InterPro" id="IPR027417">
    <property type="entry name" value="P-loop_NTPase"/>
</dbReference>
<reference evidence="2 3" key="1">
    <citation type="journal article" date="2013" name="Genome Announc.">
        <title>Draft Genome Sequence of Indibacter alkaliphilus Strain LW1T, Isolated from Lonar Lake, a Haloalkaline Lake in the Buldana District of Maharashtra, India.</title>
        <authorList>
            <person name="Singh A."/>
            <person name="Kumar Jangir P."/>
            <person name="Sharma R."/>
            <person name="Singh A."/>
            <person name="Kumar Pinnaka A."/>
            <person name="Shivaji S."/>
        </authorList>
    </citation>
    <scope>NUCLEOTIDE SEQUENCE [LARGE SCALE GENOMIC DNA]</scope>
    <source>
        <strain evidence="3">CCUG 57479 / KCTC 22604 / LW1</strain>
    </source>
</reference>
<proteinExistence type="predicted"/>
<dbReference type="STRING" id="1189612.A33Q_0024"/>
<feature type="domain" description="PD-(D/E)XK endonuclease-like" evidence="1">
    <location>
        <begin position="655"/>
        <end position="943"/>
    </location>
</feature>
<dbReference type="SUPFAM" id="SSF52980">
    <property type="entry name" value="Restriction endonuclease-like"/>
    <property type="match status" value="1"/>
</dbReference>
<dbReference type="SUPFAM" id="SSF52540">
    <property type="entry name" value="P-loop containing nucleoside triphosphate hydrolases"/>
    <property type="match status" value="1"/>
</dbReference>
<dbReference type="EMBL" id="ALWO02000002">
    <property type="protein sequence ID" value="EPA00551.1"/>
    <property type="molecule type" value="Genomic_DNA"/>
</dbReference>
<comment type="caution">
    <text evidence="2">The sequence shown here is derived from an EMBL/GenBank/DDBJ whole genome shotgun (WGS) entry which is preliminary data.</text>
</comment>
<evidence type="ECO:0000313" key="2">
    <source>
        <dbReference type="EMBL" id="EPA00551.1"/>
    </source>
</evidence>
<dbReference type="eggNOG" id="COG2887">
    <property type="taxonomic scope" value="Bacteria"/>
</dbReference>
<organism evidence="2 3">
    <name type="scientific">Indibacter alkaliphilus (strain CCUG 57479 / KCTC 22604 / LW1)</name>
    <dbReference type="NCBI Taxonomy" id="1189612"/>
    <lineage>
        <taxon>Bacteria</taxon>
        <taxon>Pseudomonadati</taxon>
        <taxon>Bacteroidota</taxon>
        <taxon>Cytophagia</taxon>
        <taxon>Cytophagales</taxon>
        <taxon>Cyclobacteriaceae</taxon>
    </lineage>
</organism>
<evidence type="ECO:0000313" key="3">
    <source>
        <dbReference type="Proteomes" id="UP000006073"/>
    </source>
</evidence>
<dbReference type="InterPro" id="IPR011604">
    <property type="entry name" value="PDDEXK-like_dom_sf"/>
</dbReference>
<dbReference type="AlphaFoldDB" id="S2DTJ4"/>
<keyword evidence="3" id="KW-1185">Reference proteome</keyword>
<dbReference type="RefSeq" id="WP_009035206.1">
    <property type="nucleotide sequence ID" value="NZ_ALWO02000002.1"/>
</dbReference>
<evidence type="ECO:0000259" key="1">
    <source>
        <dbReference type="Pfam" id="PF12705"/>
    </source>
</evidence>
<dbReference type="Proteomes" id="UP000006073">
    <property type="component" value="Unassembled WGS sequence"/>
</dbReference>
<name>S2DTJ4_INDAL</name>